<dbReference type="RefSeq" id="WP_072717874.1">
    <property type="nucleotide sequence ID" value="NZ_LN889782.1"/>
</dbReference>
<sequence length="358" mass="41786">MTKKMNDRNTKAEILEAYKELNEEKNALEAQIKKLSSTQNQVQQTRKEEIKPMTTTSAVKKPKMQQTIENLLLLQTGFGSAVSELSEALTSEAVKLGELRQTVNHELQQLEELHDLENVDDDTLDDLVQRYEESAKTFDEELSLRRETLEQEIQEQQKAWQKEQEEHQRIVKERNETYKKSRFRDQETYDYNLQVQRDVDNDTYSQTKKNLYKQLEDLQEEQEKQWTEREKIIAEREKIYAEVKAKVEEFPQKLEDSIKSGKDQGRNIGNYQAKIKADLFAKEVEGQKQYYELRVKSLMETIQSQDTRLQTLSKQLDSALKQVQDLAVKAIEGASNVSSFQAVKEIALEQAKNPNKGK</sequence>
<protein>
    <recommendedName>
        <fullName evidence="5">Myosin heavy chain</fullName>
    </recommendedName>
</protein>
<organism evidence="3 4">
    <name type="scientific">Planktothrix tepida PCC 9214</name>
    <dbReference type="NCBI Taxonomy" id="671072"/>
    <lineage>
        <taxon>Bacteria</taxon>
        <taxon>Bacillati</taxon>
        <taxon>Cyanobacteriota</taxon>
        <taxon>Cyanophyceae</taxon>
        <taxon>Oscillatoriophycideae</taxon>
        <taxon>Oscillatoriales</taxon>
        <taxon>Microcoleaceae</taxon>
        <taxon>Planktothrix</taxon>
    </lineage>
</organism>
<reference evidence="4" key="1">
    <citation type="submission" date="2015-10" db="EMBL/GenBank/DDBJ databases">
        <authorList>
            <person name="Regsiter A."/>
            <person name="william w."/>
        </authorList>
    </citation>
    <scope>NUCLEOTIDE SEQUENCE [LARGE SCALE GENOMIC DNA]</scope>
</reference>
<dbReference type="OrthoDB" id="479613at2"/>
<dbReference type="STRING" id="671072.PL9214290522"/>
<dbReference type="AlphaFoldDB" id="A0A1J1LEC3"/>
<proteinExistence type="predicted"/>
<feature type="region of interest" description="Disordered" evidence="2">
    <location>
        <begin position="36"/>
        <end position="62"/>
    </location>
</feature>
<evidence type="ECO:0000313" key="3">
    <source>
        <dbReference type="EMBL" id="CUR30931.1"/>
    </source>
</evidence>
<dbReference type="Proteomes" id="UP000184315">
    <property type="component" value="Unassembled WGS sequence"/>
</dbReference>
<evidence type="ECO:0000256" key="2">
    <source>
        <dbReference type="SAM" id="MobiDB-lite"/>
    </source>
</evidence>
<dbReference type="EMBL" id="CZDF01000132">
    <property type="protein sequence ID" value="CUR30931.1"/>
    <property type="molecule type" value="Genomic_DNA"/>
</dbReference>
<accession>A0A1J1LEC3</accession>
<evidence type="ECO:0000313" key="4">
    <source>
        <dbReference type="Proteomes" id="UP000184315"/>
    </source>
</evidence>
<name>A0A1J1LEC3_9CYAN</name>
<keyword evidence="1" id="KW-0175">Coiled coil</keyword>
<evidence type="ECO:0008006" key="5">
    <source>
        <dbReference type="Google" id="ProtNLM"/>
    </source>
</evidence>
<feature type="compositionally biased region" description="Polar residues" evidence="2">
    <location>
        <begin position="53"/>
        <end position="62"/>
    </location>
</feature>
<gene>
    <name evidence="3" type="ORF">PL9214290522</name>
</gene>
<evidence type="ECO:0000256" key="1">
    <source>
        <dbReference type="SAM" id="Coils"/>
    </source>
</evidence>
<feature type="coiled-coil region" evidence="1">
    <location>
        <begin position="139"/>
        <end position="166"/>
    </location>
</feature>
<feature type="coiled-coil region" evidence="1">
    <location>
        <begin position="295"/>
        <end position="329"/>
    </location>
</feature>
<keyword evidence="4" id="KW-1185">Reference proteome</keyword>